<dbReference type="EMBL" id="CACRXK020000844">
    <property type="protein sequence ID" value="CAB3985228.1"/>
    <property type="molecule type" value="Genomic_DNA"/>
</dbReference>
<proteinExistence type="predicted"/>
<keyword evidence="2" id="KW-1185">Reference proteome</keyword>
<feature type="non-terminal residue" evidence="1">
    <location>
        <position position="1"/>
    </location>
</feature>
<organism evidence="1 2">
    <name type="scientific">Paramuricea clavata</name>
    <name type="common">Red gorgonian</name>
    <name type="synonym">Violescent sea-whip</name>
    <dbReference type="NCBI Taxonomy" id="317549"/>
    <lineage>
        <taxon>Eukaryota</taxon>
        <taxon>Metazoa</taxon>
        <taxon>Cnidaria</taxon>
        <taxon>Anthozoa</taxon>
        <taxon>Octocorallia</taxon>
        <taxon>Malacalcyonacea</taxon>
        <taxon>Plexauridae</taxon>
        <taxon>Paramuricea</taxon>
    </lineage>
</organism>
<accession>A0A6S7G027</accession>
<reference evidence="1" key="1">
    <citation type="submission" date="2020-04" db="EMBL/GenBank/DDBJ databases">
        <authorList>
            <person name="Alioto T."/>
            <person name="Alioto T."/>
            <person name="Gomez Garrido J."/>
        </authorList>
    </citation>
    <scope>NUCLEOTIDE SEQUENCE</scope>
    <source>
        <strain evidence="1">A484AB</strain>
    </source>
</reference>
<name>A0A6S7G027_PARCT</name>
<gene>
    <name evidence="1" type="ORF">PACLA_8A081652</name>
</gene>
<evidence type="ECO:0000313" key="1">
    <source>
        <dbReference type="EMBL" id="CAB3985228.1"/>
    </source>
</evidence>
<evidence type="ECO:0000313" key="2">
    <source>
        <dbReference type="Proteomes" id="UP001152795"/>
    </source>
</evidence>
<dbReference type="AlphaFoldDB" id="A0A6S7G027"/>
<dbReference type="Proteomes" id="UP001152795">
    <property type="component" value="Unassembled WGS sequence"/>
</dbReference>
<comment type="caution">
    <text evidence="1">The sequence shown here is derived from an EMBL/GenBank/DDBJ whole genome shotgun (WGS) entry which is preliminary data.</text>
</comment>
<protein>
    <submittedName>
        <fullName evidence="1">Uncharacterized protein</fullName>
    </submittedName>
</protein>
<sequence length="53" mass="6136">MAEYKESCENEIDAVLEPLHSDALASEEELQHAFEEAIEEVQMGYIYILMLFL</sequence>